<feature type="non-terminal residue" evidence="1">
    <location>
        <position position="1"/>
    </location>
</feature>
<organism evidence="1 2">
    <name type="scientific">Kipferlia bialata</name>
    <dbReference type="NCBI Taxonomy" id="797122"/>
    <lineage>
        <taxon>Eukaryota</taxon>
        <taxon>Metamonada</taxon>
        <taxon>Carpediemonas-like organisms</taxon>
        <taxon>Kipferlia</taxon>
    </lineage>
</organism>
<sequence length="57" mass="6575">VGRASSIVEDLASELSARQVDHRTERTSVTRSMWSLSTEHAKLRDEHRSLSDQMEEY</sequence>
<comment type="caution">
    <text evidence="1">The sequence shown here is derived from an EMBL/GenBank/DDBJ whole genome shotgun (WGS) entry which is preliminary data.</text>
</comment>
<dbReference type="Proteomes" id="UP000265618">
    <property type="component" value="Unassembled WGS sequence"/>
</dbReference>
<dbReference type="EMBL" id="BDIP01010874">
    <property type="protein sequence ID" value="GIQ92900.1"/>
    <property type="molecule type" value="Genomic_DNA"/>
</dbReference>
<gene>
    <name evidence="1" type="ORF">KIPB_016960</name>
</gene>
<evidence type="ECO:0000313" key="2">
    <source>
        <dbReference type="Proteomes" id="UP000265618"/>
    </source>
</evidence>
<evidence type="ECO:0000313" key="1">
    <source>
        <dbReference type="EMBL" id="GIQ92900.1"/>
    </source>
</evidence>
<name>A0A9K3DD90_9EUKA</name>
<accession>A0A9K3DD90</accession>
<proteinExistence type="predicted"/>
<keyword evidence="2" id="KW-1185">Reference proteome</keyword>
<reference evidence="1 2" key="1">
    <citation type="journal article" date="2018" name="PLoS ONE">
        <title>The draft genome of Kipferlia bialata reveals reductive genome evolution in fornicate parasites.</title>
        <authorList>
            <person name="Tanifuji G."/>
            <person name="Takabayashi S."/>
            <person name="Kume K."/>
            <person name="Takagi M."/>
            <person name="Nakayama T."/>
            <person name="Kamikawa R."/>
            <person name="Inagaki Y."/>
            <person name="Hashimoto T."/>
        </authorList>
    </citation>
    <scope>NUCLEOTIDE SEQUENCE [LARGE SCALE GENOMIC DNA]</scope>
    <source>
        <strain evidence="1">NY0173</strain>
    </source>
</reference>
<protein>
    <submittedName>
        <fullName evidence="1">Uncharacterized protein</fullName>
    </submittedName>
</protein>
<dbReference type="AlphaFoldDB" id="A0A9K3DD90"/>